<evidence type="ECO:0000313" key="4">
    <source>
        <dbReference type="Proteomes" id="UP000703269"/>
    </source>
</evidence>
<protein>
    <recommendedName>
        <fullName evidence="2">DUF6535 domain-containing protein</fullName>
    </recommendedName>
</protein>
<evidence type="ECO:0000259" key="2">
    <source>
        <dbReference type="Pfam" id="PF20153"/>
    </source>
</evidence>
<name>A0A9P3GJH6_9APHY</name>
<dbReference type="Proteomes" id="UP000703269">
    <property type="component" value="Unassembled WGS sequence"/>
</dbReference>
<accession>A0A9P3GJH6</accession>
<dbReference type="AlphaFoldDB" id="A0A9P3GJH6"/>
<comment type="caution">
    <text evidence="3">The sequence shown here is derived from an EMBL/GenBank/DDBJ whole genome shotgun (WGS) entry which is preliminary data.</text>
</comment>
<sequence length="177" mass="19171">MATVDAEVDATARSGSSDQGRPQSQEDVVPQIEEITQLHARAPAETSASPQAPLAPPVTAPSHTAEPMSVDSTGLWETLRDTVQRIDLKKVEDARDDLDNVLIFAGLFSAVVTTFVVDSYASLQPDNTDEIVFLMRQSLAQNYTLVDGVLRPMVPFPADLPFQPPLWALRVNGLCNG</sequence>
<evidence type="ECO:0000313" key="3">
    <source>
        <dbReference type="EMBL" id="GJE95399.1"/>
    </source>
</evidence>
<proteinExistence type="predicted"/>
<feature type="domain" description="DUF6535" evidence="2">
    <location>
        <begin position="76"/>
        <end position="174"/>
    </location>
</feature>
<gene>
    <name evidence="3" type="ORF">PsYK624_115830</name>
</gene>
<dbReference type="OrthoDB" id="2753780at2759"/>
<feature type="compositionally biased region" description="Polar residues" evidence="1">
    <location>
        <begin position="13"/>
        <end position="26"/>
    </location>
</feature>
<evidence type="ECO:0000256" key="1">
    <source>
        <dbReference type="SAM" id="MobiDB-lite"/>
    </source>
</evidence>
<organism evidence="3 4">
    <name type="scientific">Phanerochaete sordida</name>
    <dbReference type="NCBI Taxonomy" id="48140"/>
    <lineage>
        <taxon>Eukaryota</taxon>
        <taxon>Fungi</taxon>
        <taxon>Dikarya</taxon>
        <taxon>Basidiomycota</taxon>
        <taxon>Agaricomycotina</taxon>
        <taxon>Agaricomycetes</taxon>
        <taxon>Polyporales</taxon>
        <taxon>Phanerochaetaceae</taxon>
        <taxon>Phanerochaete</taxon>
    </lineage>
</organism>
<dbReference type="InterPro" id="IPR045338">
    <property type="entry name" value="DUF6535"/>
</dbReference>
<reference evidence="3 4" key="1">
    <citation type="submission" date="2021-08" db="EMBL/GenBank/DDBJ databases">
        <title>Draft Genome Sequence of Phanerochaete sordida strain YK-624.</title>
        <authorList>
            <person name="Mori T."/>
            <person name="Dohra H."/>
            <person name="Suzuki T."/>
            <person name="Kawagishi H."/>
            <person name="Hirai H."/>
        </authorList>
    </citation>
    <scope>NUCLEOTIDE SEQUENCE [LARGE SCALE GENOMIC DNA]</scope>
    <source>
        <strain evidence="3 4">YK-624</strain>
    </source>
</reference>
<dbReference type="Pfam" id="PF20153">
    <property type="entry name" value="DUF6535"/>
    <property type="match status" value="1"/>
</dbReference>
<dbReference type="EMBL" id="BPQB01000048">
    <property type="protein sequence ID" value="GJE95399.1"/>
    <property type="molecule type" value="Genomic_DNA"/>
</dbReference>
<keyword evidence="4" id="KW-1185">Reference proteome</keyword>
<feature type="region of interest" description="Disordered" evidence="1">
    <location>
        <begin position="1"/>
        <end position="73"/>
    </location>
</feature>